<dbReference type="SMART" id="SM00662">
    <property type="entry name" value="RPOLD"/>
    <property type="match status" value="1"/>
</dbReference>
<evidence type="ECO:0000256" key="7">
    <source>
        <dbReference type="ARBA" id="ARBA00023163"/>
    </source>
</evidence>
<comment type="catalytic activity">
    <reaction evidence="10 11">
        <text>RNA(n) + a ribonucleoside 5'-triphosphate = RNA(n+1) + diphosphate</text>
        <dbReference type="Rhea" id="RHEA:21248"/>
        <dbReference type="Rhea" id="RHEA-COMP:14527"/>
        <dbReference type="Rhea" id="RHEA-COMP:17342"/>
        <dbReference type="ChEBI" id="CHEBI:33019"/>
        <dbReference type="ChEBI" id="CHEBI:61557"/>
        <dbReference type="ChEBI" id="CHEBI:140395"/>
        <dbReference type="EC" id="2.7.7.6"/>
    </reaction>
</comment>
<evidence type="ECO:0000256" key="10">
    <source>
        <dbReference type="ARBA" id="ARBA00048552"/>
    </source>
</evidence>
<dbReference type="Gene3D" id="3.30.1360.10">
    <property type="entry name" value="RNA polymerase, RBP11-like subunit"/>
    <property type="match status" value="1"/>
</dbReference>
<evidence type="ECO:0000256" key="3">
    <source>
        <dbReference type="ARBA" id="ARBA00015972"/>
    </source>
</evidence>
<comment type="function">
    <text evidence="11">DNA-dependent RNA polymerase catalyzes the transcription of DNA into RNA using the four ribonucleoside triphosphates as substrates.</text>
</comment>
<name>A0A1G2G1K7_9BACT</name>
<dbReference type="GO" id="GO:0000428">
    <property type="term" value="C:DNA-directed RNA polymerase complex"/>
    <property type="evidence" value="ECO:0007669"/>
    <property type="project" value="UniProtKB-KW"/>
</dbReference>
<dbReference type="HAMAP" id="MF_00059">
    <property type="entry name" value="RNApol_bact_RpoA"/>
    <property type="match status" value="1"/>
</dbReference>
<protein>
    <recommendedName>
        <fullName evidence="3 11">DNA-directed RNA polymerase subunit alpha</fullName>
        <shortName evidence="11">RNAP subunit alpha</shortName>
        <ecNumber evidence="2 11">2.7.7.6</ecNumber>
    </recommendedName>
    <alternativeName>
        <fullName evidence="9 11">RNA polymerase subunit alpha</fullName>
    </alternativeName>
    <alternativeName>
        <fullName evidence="8 11">Transcriptase subunit alpha</fullName>
    </alternativeName>
</protein>
<dbReference type="AlphaFoldDB" id="A0A1G2G1K7"/>
<dbReference type="Pfam" id="PF01193">
    <property type="entry name" value="RNA_pol_L"/>
    <property type="match status" value="1"/>
</dbReference>
<dbReference type="SUPFAM" id="SSF47789">
    <property type="entry name" value="C-terminal domain of RNA polymerase alpha subunit"/>
    <property type="match status" value="1"/>
</dbReference>
<feature type="region of interest" description="Alpha N-terminal domain (alpha-NTD)" evidence="11">
    <location>
        <begin position="1"/>
        <end position="228"/>
    </location>
</feature>
<dbReference type="STRING" id="1802114.A2719_01220"/>
<dbReference type="EMBL" id="MHNK01000011">
    <property type="protein sequence ID" value="OGZ43738.1"/>
    <property type="molecule type" value="Genomic_DNA"/>
</dbReference>
<keyword evidence="7 11" id="KW-0804">Transcription</keyword>
<feature type="domain" description="DNA-directed RNA polymerase RpoA/D/Rpb3-type" evidence="12">
    <location>
        <begin position="16"/>
        <end position="224"/>
    </location>
</feature>
<feature type="region of interest" description="Alpha C-terminal domain (alpha-CTD)" evidence="11">
    <location>
        <begin position="262"/>
        <end position="327"/>
    </location>
</feature>
<proteinExistence type="inferred from homology"/>
<evidence type="ECO:0000256" key="8">
    <source>
        <dbReference type="ARBA" id="ARBA00032524"/>
    </source>
</evidence>
<evidence type="ECO:0000259" key="12">
    <source>
        <dbReference type="SMART" id="SM00662"/>
    </source>
</evidence>
<comment type="caution">
    <text evidence="13">The sequence shown here is derived from an EMBL/GenBank/DDBJ whole genome shotgun (WGS) entry which is preliminary data.</text>
</comment>
<dbReference type="GO" id="GO:0006351">
    <property type="term" value="P:DNA-templated transcription"/>
    <property type="evidence" value="ECO:0007669"/>
    <property type="project" value="UniProtKB-UniRule"/>
</dbReference>
<evidence type="ECO:0000256" key="11">
    <source>
        <dbReference type="HAMAP-Rule" id="MF_00059"/>
    </source>
</evidence>
<reference evidence="13 14" key="1">
    <citation type="journal article" date="2016" name="Nat. Commun.">
        <title>Thousands of microbial genomes shed light on interconnected biogeochemical processes in an aquifer system.</title>
        <authorList>
            <person name="Anantharaman K."/>
            <person name="Brown C.T."/>
            <person name="Hug L.A."/>
            <person name="Sharon I."/>
            <person name="Castelle C.J."/>
            <person name="Probst A.J."/>
            <person name="Thomas B.C."/>
            <person name="Singh A."/>
            <person name="Wilkins M.J."/>
            <person name="Karaoz U."/>
            <person name="Brodie E.L."/>
            <person name="Williams K.H."/>
            <person name="Hubbard S.S."/>
            <person name="Banfield J.F."/>
        </authorList>
    </citation>
    <scope>NUCLEOTIDE SEQUENCE [LARGE SCALE GENOMIC DNA]</scope>
</reference>
<dbReference type="SUPFAM" id="SSF55257">
    <property type="entry name" value="RBP11-like subunits of RNA polymerase"/>
    <property type="match status" value="1"/>
</dbReference>
<evidence type="ECO:0000313" key="14">
    <source>
        <dbReference type="Proteomes" id="UP000177480"/>
    </source>
</evidence>
<evidence type="ECO:0000256" key="5">
    <source>
        <dbReference type="ARBA" id="ARBA00022679"/>
    </source>
</evidence>
<dbReference type="Proteomes" id="UP000177480">
    <property type="component" value="Unassembled WGS sequence"/>
</dbReference>
<dbReference type="GO" id="GO:0005737">
    <property type="term" value="C:cytoplasm"/>
    <property type="evidence" value="ECO:0007669"/>
    <property type="project" value="UniProtKB-ARBA"/>
</dbReference>
<dbReference type="InterPro" id="IPR036603">
    <property type="entry name" value="RBP11-like"/>
</dbReference>
<dbReference type="Gene3D" id="1.10.150.20">
    <property type="entry name" value="5' to 3' exonuclease, C-terminal subdomain"/>
    <property type="match status" value="1"/>
</dbReference>
<comment type="domain">
    <text evidence="11">The N-terminal domain is essential for RNAP assembly and basal transcription, whereas the C-terminal domain is involved in interaction with transcriptional regulators and with upstream promoter elements.</text>
</comment>
<dbReference type="FunFam" id="2.170.120.12:FF:000001">
    <property type="entry name" value="DNA-directed RNA polymerase subunit alpha"/>
    <property type="match status" value="1"/>
</dbReference>
<dbReference type="InterPro" id="IPR036643">
    <property type="entry name" value="RNApol_insert_sf"/>
</dbReference>
<dbReference type="NCBIfam" id="NF003519">
    <property type="entry name" value="PRK05182.2-5"/>
    <property type="match status" value="1"/>
</dbReference>
<keyword evidence="4 11" id="KW-0240">DNA-directed RNA polymerase</keyword>
<dbReference type="InterPro" id="IPR011263">
    <property type="entry name" value="DNA-dir_RNA_pol_RpoA/D/Rpb3"/>
</dbReference>
<dbReference type="CDD" id="cd06928">
    <property type="entry name" value="RNAP_alpha_NTD"/>
    <property type="match status" value="1"/>
</dbReference>
<evidence type="ECO:0000313" key="13">
    <source>
        <dbReference type="EMBL" id="OGZ43738.1"/>
    </source>
</evidence>
<keyword evidence="6 11" id="KW-0548">Nucleotidyltransferase</keyword>
<keyword evidence="5 11" id="KW-0808">Transferase</keyword>
<evidence type="ECO:0000256" key="4">
    <source>
        <dbReference type="ARBA" id="ARBA00022478"/>
    </source>
</evidence>
<sequence length="327" mass="36199">MVLPSKPRIVSSSPTEGVFEIDGFYPGYGITVGNVMRRILLSSLPGAAITQVKIEGVQHEFSTISGIEEDVITIVLNLKKIRFLMHTNEPQRLELSVKGEREITGKDLGISSMLEVINKDAHIATLTEKQAKFNAELIVETGLGYVPREVGRREKVEVGMMTIDALFSPVIHVRYEVENMRVGEHTNYNRLRIAVGTDGTITPEEAFEKAAKIAVEQFSMLAGGFITEEEITRDREAEPYALAEENAYQTQDEQGGEGENDTDFTKVKIEDLRLPSRTIHVLHEHGIKTVGGLMRRDAEALSKIPGIGEKAILEIKRALGSMGLTLK</sequence>
<accession>A0A1G2G1K7</accession>
<dbReference type="GO" id="GO:0046983">
    <property type="term" value="F:protein dimerization activity"/>
    <property type="evidence" value="ECO:0007669"/>
    <property type="project" value="InterPro"/>
</dbReference>
<dbReference type="NCBIfam" id="TIGR02027">
    <property type="entry name" value="rpoA"/>
    <property type="match status" value="1"/>
</dbReference>
<dbReference type="EC" id="2.7.7.6" evidence="2 11"/>
<dbReference type="Gene3D" id="2.170.120.12">
    <property type="entry name" value="DNA-directed RNA polymerase, insert domain"/>
    <property type="match status" value="1"/>
</dbReference>
<evidence type="ECO:0000256" key="1">
    <source>
        <dbReference type="ARBA" id="ARBA00007123"/>
    </source>
</evidence>
<evidence type="ECO:0000256" key="6">
    <source>
        <dbReference type="ARBA" id="ARBA00022695"/>
    </source>
</evidence>
<dbReference type="Pfam" id="PF01000">
    <property type="entry name" value="RNA_pol_A_bac"/>
    <property type="match status" value="1"/>
</dbReference>
<organism evidence="13 14">
    <name type="scientific">Candidatus Ryanbacteria bacterium RIFCSPHIGHO2_01_FULL_45_22</name>
    <dbReference type="NCBI Taxonomy" id="1802114"/>
    <lineage>
        <taxon>Bacteria</taxon>
        <taxon>Candidatus Ryaniibacteriota</taxon>
    </lineage>
</organism>
<dbReference type="InterPro" id="IPR011260">
    <property type="entry name" value="RNAP_asu_C"/>
</dbReference>
<dbReference type="SUPFAM" id="SSF56553">
    <property type="entry name" value="Insert subdomain of RNA polymerase alpha subunit"/>
    <property type="match status" value="1"/>
</dbReference>
<dbReference type="InterPro" id="IPR011773">
    <property type="entry name" value="DNA-dir_RpoA"/>
</dbReference>
<comment type="subunit">
    <text evidence="11">Homodimer. The RNAP catalytic core consists of 2 alpha, 1 beta, 1 beta' and 1 omega subunit. When a sigma factor is associated with the core the holoenzyme is formed, which can initiate transcription.</text>
</comment>
<dbReference type="Pfam" id="PF03118">
    <property type="entry name" value="RNA_pol_A_CTD"/>
    <property type="match status" value="1"/>
</dbReference>
<evidence type="ECO:0000256" key="9">
    <source>
        <dbReference type="ARBA" id="ARBA00033070"/>
    </source>
</evidence>
<dbReference type="GO" id="GO:0003677">
    <property type="term" value="F:DNA binding"/>
    <property type="evidence" value="ECO:0007669"/>
    <property type="project" value="UniProtKB-UniRule"/>
</dbReference>
<comment type="similarity">
    <text evidence="1 11">Belongs to the RNA polymerase alpha chain family.</text>
</comment>
<evidence type="ECO:0000256" key="2">
    <source>
        <dbReference type="ARBA" id="ARBA00012418"/>
    </source>
</evidence>
<dbReference type="InterPro" id="IPR011262">
    <property type="entry name" value="DNA-dir_RNA_pol_insert"/>
</dbReference>
<gene>
    <name evidence="11" type="primary">rpoA</name>
    <name evidence="13" type="ORF">A2719_01220</name>
</gene>
<dbReference type="GO" id="GO:0003899">
    <property type="term" value="F:DNA-directed RNA polymerase activity"/>
    <property type="evidence" value="ECO:0007669"/>
    <property type="project" value="UniProtKB-UniRule"/>
</dbReference>